<organism evidence="2 3">
    <name type="scientific">Synchytrium endobioticum</name>
    <dbReference type="NCBI Taxonomy" id="286115"/>
    <lineage>
        <taxon>Eukaryota</taxon>
        <taxon>Fungi</taxon>
        <taxon>Fungi incertae sedis</taxon>
        <taxon>Chytridiomycota</taxon>
        <taxon>Chytridiomycota incertae sedis</taxon>
        <taxon>Chytridiomycetes</taxon>
        <taxon>Synchytriales</taxon>
        <taxon>Synchytriaceae</taxon>
        <taxon>Synchytrium</taxon>
    </lineage>
</organism>
<feature type="region of interest" description="Disordered" evidence="1">
    <location>
        <begin position="91"/>
        <end position="132"/>
    </location>
</feature>
<evidence type="ECO:0000313" key="2">
    <source>
        <dbReference type="EMBL" id="TPX45020.1"/>
    </source>
</evidence>
<feature type="compositionally biased region" description="Polar residues" evidence="1">
    <location>
        <begin position="180"/>
        <end position="189"/>
    </location>
</feature>
<dbReference type="OrthoDB" id="438553at2759"/>
<accession>A0A507D1C4</accession>
<dbReference type="Gene3D" id="4.10.1000.40">
    <property type="match status" value="1"/>
</dbReference>
<dbReference type="Gene3D" id="1.10.340.40">
    <property type="entry name" value="Nuclear abundant poly(A) RNA-bind protein 2, N-terminal domain"/>
    <property type="match status" value="1"/>
</dbReference>
<proteinExistence type="predicted"/>
<feature type="compositionally biased region" description="Polar residues" evidence="1">
    <location>
        <begin position="116"/>
        <end position="132"/>
    </location>
</feature>
<dbReference type="EMBL" id="QEAM01000158">
    <property type="protein sequence ID" value="TPX45020.1"/>
    <property type="molecule type" value="Genomic_DNA"/>
</dbReference>
<evidence type="ECO:0008006" key="4">
    <source>
        <dbReference type="Google" id="ProtNLM"/>
    </source>
</evidence>
<feature type="compositionally biased region" description="Low complexity" evidence="1">
    <location>
        <begin position="147"/>
        <end position="170"/>
    </location>
</feature>
<dbReference type="Proteomes" id="UP000320475">
    <property type="component" value="Unassembled WGS sequence"/>
</dbReference>
<evidence type="ECO:0000256" key="1">
    <source>
        <dbReference type="SAM" id="MobiDB-lite"/>
    </source>
</evidence>
<feature type="compositionally biased region" description="Polar residues" evidence="1">
    <location>
        <begin position="208"/>
        <end position="217"/>
    </location>
</feature>
<dbReference type="InterPro" id="IPR043094">
    <property type="entry name" value="Nab2/ZC3H14_N_sf"/>
</dbReference>
<evidence type="ECO:0000313" key="3">
    <source>
        <dbReference type="Proteomes" id="UP000320475"/>
    </source>
</evidence>
<feature type="compositionally biased region" description="Polar residues" evidence="1">
    <location>
        <begin position="91"/>
        <end position="109"/>
    </location>
</feature>
<feature type="region of interest" description="Disordered" evidence="1">
    <location>
        <begin position="146"/>
        <end position="248"/>
    </location>
</feature>
<gene>
    <name evidence="2" type="ORF">SeLEV6574_g04136</name>
</gene>
<name>A0A507D1C4_9FUNG</name>
<comment type="caution">
    <text evidence="2">The sequence shown here is derived from an EMBL/GenBank/DDBJ whole genome shotgun (WGS) entry which is preliminary data.</text>
</comment>
<sequence>MMMDVDKEAAAAINIPLGSTEAKALQDIIRDKLVQDGFPSAAVLSEFLLVMLANRKTPTQITQELIDIVGHVPEDFVPWLYKNAITLSATSAQGGPASSTPVTGHQQQRIARATRDSQPNFSRNKRNSQQLDSRIRLLTAAMSDALSTRNNTSSNSSSSNTRNSPASSMSNILSRLGPQNRPNHNNTNGNSSRDYRHNNSHNRNSTSAQSQQGQQRNHPYYRPDPTARTFDSNGNNVQRNMHQQPGVGMEANGMMYANPWYQQNYQMMQEMIRTTIQEQEERQQNNPTPSSHSAIAKCKNANCEFTHLSPAYFKHASHIRCRYNSGCANPSCRFSHPSRVPVNPEINPAITKCKYEPFCKHSHCPFLHSGPTDSVEDLAGARRNGGFSASSSDYEMAD</sequence>
<feature type="compositionally biased region" description="Polar residues" evidence="1">
    <location>
        <begin position="229"/>
        <end position="243"/>
    </location>
</feature>
<dbReference type="VEuPathDB" id="FungiDB:SeMB42_g07044"/>
<protein>
    <recommendedName>
        <fullName evidence="4">C3H1-type domain-containing protein</fullName>
    </recommendedName>
</protein>
<dbReference type="AlphaFoldDB" id="A0A507D1C4"/>
<reference evidence="2 3" key="1">
    <citation type="journal article" date="2019" name="Sci. Rep.">
        <title>Comparative genomics of chytrid fungi reveal insights into the obligate biotrophic and pathogenic lifestyle of Synchytrium endobioticum.</title>
        <authorList>
            <person name="van de Vossenberg B.T.L.H."/>
            <person name="Warris S."/>
            <person name="Nguyen H.D.T."/>
            <person name="van Gent-Pelzer M.P.E."/>
            <person name="Joly D.L."/>
            <person name="van de Geest H.C."/>
            <person name="Bonants P.J.M."/>
            <person name="Smith D.S."/>
            <person name="Levesque C.A."/>
            <person name="van der Lee T.A.J."/>
        </authorList>
    </citation>
    <scope>NUCLEOTIDE SEQUENCE [LARGE SCALE GENOMIC DNA]</scope>
    <source>
        <strain evidence="2 3">LEV6574</strain>
    </source>
</reference>